<dbReference type="SUPFAM" id="SSF56349">
    <property type="entry name" value="DNA breaking-rejoining enzymes"/>
    <property type="match status" value="1"/>
</dbReference>
<accession>A0ABW3Q2S9</accession>
<evidence type="ECO:0000259" key="2">
    <source>
        <dbReference type="PROSITE" id="PS51898"/>
    </source>
</evidence>
<evidence type="ECO:0000313" key="4">
    <source>
        <dbReference type="Proteomes" id="UP001597116"/>
    </source>
</evidence>
<protein>
    <submittedName>
        <fullName evidence="3">Tyrosine-type recombinase/integrase</fullName>
    </submittedName>
</protein>
<proteinExistence type="predicted"/>
<dbReference type="InterPro" id="IPR002104">
    <property type="entry name" value="Integrase_catalytic"/>
</dbReference>
<name>A0ABW3Q2S9_9BACT</name>
<dbReference type="Proteomes" id="UP001597116">
    <property type="component" value="Unassembled WGS sequence"/>
</dbReference>
<dbReference type="InterPro" id="IPR011010">
    <property type="entry name" value="DNA_brk_join_enz"/>
</dbReference>
<reference evidence="4" key="1">
    <citation type="journal article" date="2019" name="Int. J. Syst. Evol. Microbiol.">
        <title>The Global Catalogue of Microorganisms (GCM) 10K type strain sequencing project: providing services to taxonomists for standard genome sequencing and annotation.</title>
        <authorList>
            <consortium name="The Broad Institute Genomics Platform"/>
            <consortium name="The Broad Institute Genome Sequencing Center for Infectious Disease"/>
            <person name="Wu L."/>
            <person name="Ma J."/>
        </authorList>
    </citation>
    <scope>NUCLEOTIDE SEQUENCE [LARGE SCALE GENOMIC DNA]</scope>
    <source>
        <strain evidence="4">CCUG 55608</strain>
    </source>
</reference>
<dbReference type="PROSITE" id="PS51898">
    <property type="entry name" value="TYR_RECOMBINASE"/>
    <property type="match status" value="1"/>
</dbReference>
<dbReference type="EMBL" id="JBHTLP010000001">
    <property type="protein sequence ID" value="MFD1139789.1"/>
    <property type="molecule type" value="Genomic_DNA"/>
</dbReference>
<dbReference type="RefSeq" id="WP_265990466.1">
    <property type="nucleotide sequence ID" value="NZ_CP110973.1"/>
</dbReference>
<evidence type="ECO:0000256" key="1">
    <source>
        <dbReference type="ARBA" id="ARBA00023172"/>
    </source>
</evidence>
<feature type="domain" description="Tyr recombinase" evidence="2">
    <location>
        <begin position="1"/>
        <end position="64"/>
    </location>
</feature>
<dbReference type="Gene3D" id="1.10.443.10">
    <property type="entry name" value="Intergrase catalytic core"/>
    <property type="match status" value="1"/>
</dbReference>
<evidence type="ECO:0000313" key="3">
    <source>
        <dbReference type="EMBL" id="MFD1139789.1"/>
    </source>
</evidence>
<dbReference type="InterPro" id="IPR013762">
    <property type="entry name" value="Integrase-like_cat_sf"/>
</dbReference>
<gene>
    <name evidence="3" type="ORF">ACFQ4C_01650</name>
</gene>
<organism evidence="3 4">
    <name type="scientific">Larkinella insperata</name>
    <dbReference type="NCBI Taxonomy" id="332158"/>
    <lineage>
        <taxon>Bacteria</taxon>
        <taxon>Pseudomonadati</taxon>
        <taxon>Bacteroidota</taxon>
        <taxon>Cytophagia</taxon>
        <taxon>Cytophagales</taxon>
        <taxon>Spirosomataceae</taxon>
        <taxon>Larkinella</taxon>
    </lineage>
</organism>
<sequence length="64" mass="7390">MPGTINRNLKLLAEKNGIESRLTFHTTRHSFTDKARRRMKETRNISIDDIRSALGHTILATTQR</sequence>
<comment type="caution">
    <text evidence="3">The sequence shown here is derived from an EMBL/GenBank/DDBJ whole genome shotgun (WGS) entry which is preliminary data.</text>
</comment>
<keyword evidence="4" id="KW-1185">Reference proteome</keyword>
<keyword evidence="1" id="KW-0233">DNA recombination</keyword>